<gene>
    <name evidence="2" type="ORF">CEP54_005286</name>
</gene>
<comment type="caution">
    <text evidence="2">The sequence shown here is derived from an EMBL/GenBank/DDBJ whole genome shotgun (WGS) entry which is preliminary data.</text>
</comment>
<dbReference type="Proteomes" id="UP000288168">
    <property type="component" value="Unassembled WGS sequence"/>
</dbReference>
<dbReference type="AlphaFoldDB" id="A0A428QCZ5"/>
<name>A0A428QCZ5_9HYPO</name>
<evidence type="ECO:0000313" key="3">
    <source>
        <dbReference type="Proteomes" id="UP000288168"/>
    </source>
</evidence>
<evidence type="ECO:0000256" key="1">
    <source>
        <dbReference type="SAM" id="MobiDB-lite"/>
    </source>
</evidence>
<organism evidence="2 3">
    <name type="scientific">Fusarium duplospermum</name>
    <dbReference type="NCBI Taxonomy" id="1325734"/>
    <lineage>
        <taxon>Eukaryota</taxon>
        <taxon>Fungi</taxon>
        <taxon>Dikarya</taxon>
        <taxon>Ascomycota</taxon>
        <taxon>Pezizomycotina</taxon>
        <taxon>Sordariomycetes</taxon>
        <taxon>Hypocreomycetidae</taxon>
        <taxon>Hypocreales</taxon>
        <taxon>Nectriaceae</taxon>
        <taxon>Fusarium</taxon>
        <taxon>Fusarium solani species complex</taxon>
    </lineage>
</organism>
<sequence>MVLCVSLASLIPKFANSGCEEKKDRVYALLSLADDGDPALVDYRISEDVLFRNIMALMKRHKRPMDELLLIGEALIEALELWPATTPLSSILEINFDDPEDITLPIWGSATLERKAGAGTVRETIKTTCMYVGIHDGPNVHVFEYAVEKPAERPIVKYSRAHEYLRGHPPASIVPASDDEVMYFWLENMPSEALHYFSNTGFRLWSWTAQDFEISGLRTDESTEDGDRDILPALRIVNSMRSTAGIPWDVFITPLAGQHFLATFDSDLHRESQEYQYDASVPPLAQHPRSTTLRFEVKRDMEAQRGEEESYGEEAEEDVSREGEAGRES</sequence>
<feature type="compositionally biased region" description="Basic and acidic residues" evidence="1">
    <location>
        <begin position="318"/>
        <end position="329"/>
    </location>
</feature>
<evidence type="ECO:0000313" key="2">
    <source>
        <dbReference type="EMBL" id="RSL63174.1"/>
    </source>
</evidence>
<reference evidence="2 3" key="1">
    <citation type="submission" date="2017-06" db="EMBL/GenBank/DDBJ databases">
        <title>Comparative genomic analysis of Ambrosia Fusariam Clade fungi.</title>
        <authorList>
            <person name="Stajich J.E."/>
            <person name="Carrillo J."/>
            <person name="Kijimoto T."/>
            <person name="Eskalen A."/>
            <person name="O'Donnell K."/>
            <person name="Kasson M."/>
        </authorList>
    </citation>
    <scope>NUCLEOTIDE SEQUENCE [LARGE SCALE GENOMIC DNA]</scope>
    <source>
        <strain evidence="2 3">NRRL62584</strain>
    </source>
</reference>
<keyword evidence="3" id="KW-1185">Reference proteome</keyword>
<proteinExistence type="predicted"/>
<dbReference type="OrthoDB" id="194358at2759"/>
<feature type="compositionally biased region" description="Basic and acidic residues" evidence="1">
    <location>
        <begin position="295"/>
        <end position="308"/>
    </location>
</feature>
<dbReference type="EMBL" id="NKCI01000040">
    <property type="protein sequence ID" value="RSL63174.1"/>
    <property type="molecule type" value="Genomic_DNA"/>
</dbReference>
<accession>A0A428QCZ5</accession>
<feature type="region of interest" description="Disordered" evidence="1">
    <location>
        <begin position="283"/>
        <end position="329"/>
    </location>
</feature>
<protein>
    <submittedName>
        <fullName evidence="2">Uncharacterized protein</fullName>
    </submittedName>
</protein>